<evidence type="ECO:0000256" key="4">
    <source>
        <dbReference type="SAM" id="Phobius"/>
    </source>
</evidence>
<keyword evidence="4" id="KW-0812">Transmembrane</keyword>
<comment type="caution">
    <text evidence="6">The sequence shown here is derived from an EMBL/GenBank/DDBJ whole genome shotgun (WGS) entry which is preliminary data.</text>
</comment>
<evidence type="ECO:0000259" key="5">
    <source>
        <dbReference type="Pfam" id="PF14689"/>
    </source>
</evidence>
<gene>
    <name evidence="6" type="ORF">AM231_03000</name>
</gene>
<dbReference type="Proteomes" id="UP000036932">
    <property type="component" value="Unassembled WGS sequence"/>
</dbReference>
<sequence>MKSWKWIAAGAGITSVIPVAWMVWKPTLAAGAVLTAWVIAASVFGAWQVRRMEEQRAQAIVRNIEQTAIQMLNHHRHDWMNELQILYGYIQLRKLDKTVASVERIRDRMATESRISKLGIPSLVFYLHSYRSFSSNLQLDVEVVDQVQLEDKVSPQAAESITEAIIQTVRAFQLSGKASWGEARQLTLTFMQQEHELIVWAQGEGTFGEPDSLKLQIEQSVRGEGIRVEQMEPGEISYRLYLPFVT</sequence>
<dbReference type="PATRIC" id="fig|1705565.3.peg.2479"/>
<feature type="transmembrane region" description="Helical" evidence="4">
    <location>
        <begin position="7"/>
        <end position="24"/>
    </location>
</feature>
<protein>
    <recommendedName>
        <fullName evidence="5">SpoOB alpha-helical domain-containing protein</fullName>
    </recommendedName>
</protein>
<dbReference type="InterPro" id="IPR016120">
    <property type="entry name" value="Sig_transdc_His_kin_SpoOB"/>
</dbReference>
<keyword evidence="2" id="KW-0808">Transferase</keyword>
<dbReference type="GO" id="GO:0000155">
    <property type="term" value="F:phosphorelay sensor kinase activity"/>
    <property type="evidence" value="ECO:0007669"/>
    <property type="project" value="InterPro"/>
</dbReference>
<evidence type="ECO:0000313" key="7">
    <source>
        <dbReference type="Proteomes" id="UP000036932"/>
    </source>
</evidence>
<organism evidence="6 7">
    <name type="scientific">Paenibacillus solani</name>
    <dbReference type="NCBI Taxonomy" id="1705565"/>
    <lineage>
        <taxon>Bacteria</taxon>
        <taxon>Bacillati</taxon>
        <taxon>Bacillota</taxon>
        <taxon>Bacilli</taxon>
        <taxon>Bacillales</taxon>
        <taxon>Paenibacillaceae</taxon>
        <taxon>Paenibacillus</taxon>
    </lineage>
</organism>
<keyword evidence="1" id="KW-0597">Phosphoprotein</keyword>
<proteinExistence type="predicted"/>
<keyword evidence="3" id="KW-0418">Kinase</keyword>
<name>A0A0M1P1P6_9BACL</name>
<keyword evidence="4" id="KW-0472">Membrane</keyword>
<dbReference type="SUPFAM" id="SSF55890">
    <property type="entry name" value="Sporulation response regulatory protein Spo0B"/>
    <property type="match status" value="1"/>
</dbReference>
<evidence type="ECO:0000256" key="2">
    <source>
        <dbReference type="ARBA" id="ARBA00022679"/>
    </source>
</evidence>
<keyword evidence="4" id="KW-1133">Transmembrane helix</keyword>
<dbReference type="AlphaFoldDB" id="A0A0M1P1P6"/>
<reference evidence="7" key="1">
    <citation type="submission" date="2015-08" db="EMBL/GenBank/DDBJ databases">
        <title>Genome sequencing project for genomic taxonomy and phylogenomics of Bacillus-like bacteria.</title>
        <authorList>
            <person name="Liu B."/>
            <person name="Wang J."/>
            <person name="Zhu Y."/>
            <person name="Liu G."/>
            <person name="Chen Q."/>
            <person name="Chen Z."/>
            <person name="Lan J."/>
            <person name="Che J."/>
            <person name="Ge C."/>
            <person name="Shi H."/>
            <person name="Pan Z."/>
            <person name="Liu X."/>
        </authorList>
    </citation>
    <scope>NUCLEOTIDE SEQUENCE [LARGE SCALE GENOMIC DNA]</scope>
    <source>
        <strain evidence="7">FJAT-22460</strain>
    </source>
</reference>
<feature type="transmembrane region" description="Helical" evidence="4">
    <location>
        <begin position="30"/>
        <end position="49"/>
    </location>
</feature>
<accession>A0A0M1P1P6</accession>
<keyword evidence="7" id="KW-1185">Reference proteome</keyword>
<dbReference type="RefSeq" id="WP_242615060.1">
    <property type="nucleotide sequence ID" value="NZ_LIUT01000001.1"/>
</dbReference>
<evidence type="ECO:0000256" key="3">
    <source>
        <dbReference type="ARBA" id="ARBA00022777"/>
    </source>
</evidence>
<dbReference type="Gene3D" id="1.10.287.130">
    <property type="match status" value="1"/>
</dbReference>
<dbReference type="InterPro" id="IPR039506">
    <property type="entry name" value="SPOB_a"/>
</dbReference>
<evidence type="ECO:0000313" key="6">
    <source>
        <dbReference type="EMBL" id="KOR88215.1"/>
    </source>
</evidence>
<dbReference type="Pfam" id="PF14689">
    <property type="entry name" value="SPOB_a"/>
    <property type="match status" value="1"/>
</dbReference>
<evidence type="ECO:0000256" key="1">
    <source>
        <dbReference type="ARBA" id="ARBA00022553"/>
    </source>
</evidence>
<dbReference type="EMBL" id="LIUT01000001">
    <property type="protein sequence ID" value="KOR88215.1"/>
    <property type="molecule type" value="Genomic_DNA"/>
</dbReference>
<feature type="domain" description="SpoOB alpha-helical" evidence="5">
    <location>
        <begin position="66"/>
        <end position="118"/>
    </location>
</feature>